<dbReference type="InterPro" id="IPR000322">
    <property type="entry name" value="Glyco_hydro_31_TIM"/>
</dbReference>
<evidence type="ECO:0000256" key="3">
    <source>
        <dbReference type="ARBA" id="ARBA00023295"/>
    </source>
</evidence>
<dbReference type="SUPFAM" id="SSF51011">
    <property type="entry name" value="Glycosyl hydrolase domain"/>
    <property type="match status" value="1"/>
</dbReference>
<evidence type="ECO:0000256" key="1">
    <source>
        <dbReference type="ARBA" id="ARBA00007806"/>
    </source>
</evidence>
<gene>
    <name evidence="7" type="ORF">BEI59_22785</name>
</gene>
<feature type="domain" description="Glycosyl hydrolase family 31 C-terminal" evidence="6">
    <location>
        <begin position="433"/>
        <end position="512"/>
    </location>
</feature>
<evidence type="ECO:0000259" key="5">
    <source>
        <dbReference type="Pfam" id="PF01055"/>
    </source>
</evidence>
<dbReference type="Proteomes" id="UP000094271">
    <property type="component" value="Unassembled WGS sequence"/>
</dbReference>
<evidence type="ECO:0000313" key="8">
    <source>
        <dbReference type="Proteomes" id="UP000094271"/>
    </source>
</evidence>
<organism evidence="7 8">
    <name type="scientific">Eisenbergiella tayi</name>
    <dbReference type="NCBI Taxonomy" id="1432052"/>
    <lineage>
        <taxon>Bacteria</taxon>
        <taxon>Bacillati</taxon>
        <taxon>Bacillota</taxon>
        <taxon>Clostridia</taxon>
        <taxon>Lachnospirales</taxon>
        <taxon>Lachnospiraceae</taxon>
        <taxon>Eisenbergiella</taxon>
    </lineage>
</organism>
<dbReference type="CDD" id="cd06592">
    <property type="entry name" value="GH31_NET37"/>
    <property type="match status" value="1"/>
</dbReference>
<dbReference type="PANTHER" id="PTHR43053">
    <property type="entry name" value="GLYCOSIDASE FAMILY 31"/>
    <property type="match status" value="1"/>
</dbReference>
<dbReference type="Gene3D" id="2.60.40.1180">
    <property type="entry name" value="Golgi alpha-mannosidase II"/>
    <property type="match status" value="1"/>
</dbReference>
<dbReference type="PANTHER" id="PTHR43053:SF4">
    <property type="entry name" value="MYOGENESIS-REGULATING GLYCOSIDASE"/>
    <property type="match status" value="1"/>
</dbReference>
<reference evidence="7 8" key="1">
    <citation type="submission" date="2016-08" db="EMBL/GenBank/DDBJ databases">
        <authorList>
            <person name="Seilhamer J.J."/>
        </authorList>
    </citation>
    <scope>NUCLEOTIDE SEQUENCE [LARGE SCALE GENOMIC DNA]</scope>
    <source>
        <strain evidence="7 8">NML150140-1</strain>
    </source>
</reference>
<dbReference type="InterPro" id="IPR048395">
    <property type="entry name" value="Glyco_hydro_31_C"/>
</dbReference>
<name>A0A1E3UCM5_9FIRM</name>
<dbReference type="Pfam" id="PF01055">
    <property type="entry name" value="Glyco_hydro_31_2nd"/>
    <property type="match status" value="1"/>
</dbReference>
<protein>
    <recommendedName>
        <fullName evidence="9">Glycoside hydrolase</fullName>
    </recommendedName>
</protein>
<dbReference type="GO" id="GO:0004553">
    <property type="term" value="F:hydrolase activity, hydrolyzing O-glycosyl compounds"/>
    <property type="evidence" value="ECO:0007669"/>
    <property type="project" value="InterPro"/>
</dbReference>
<dbReference type="AlphaFoldDB" id="A0A1E3UCM5"/>
<dbReference type="SUPFAM" id="SSF51445">
    <property type="entry name" value="(Trans)glycosidases"/>
    <property type="match status" value="1"/>
</dbReference>
<keyword evidence="2 4" id="KW-0378">Hydrolase</keyword>
<sequence length="525" mass="60631">MGDCLLKEKKMRISFLDKEYWWGGIVNLGETMPYDKYSECEIDLSTIKLSLDQSAPLFVSSKGRYIWSENPFLIRFWHGEILIPDTFEVELNEEGSTLRDACMNLAKKKYHLSGKVPDPLFFEQPQYNTWIELNIHSSQEKILEYAENIIRYGMPAGILMIDGGWQIAHGYWEFQPELFPDPQGMIKRLHELGFKVMLWTIPAVSVSAPDYDRLKEAKLLLHDCSGKPAQRWWWGGRDTVLDLSNSQAVRWYTDQLNHLQVKYGADGFKFDGGDAYFYDSGDQSWLPLNEQEQMSRYEGLGEIYPFHEFRCGWKGMGKPLVHRLQDKMHTWNGQGLNQIIPHSVLQGLTGNFFHCPDMIGGGVFNELFETAFDEELYIRWMEVSAFCPMIQFSLAPWRVLSDENRRIVEKMYRLHQNMAPLFLELAAHAASVGEPVMRNMAYEFPEEGLEQVWDQFMLGSKILAAPVLEKGKTGRSVILPSGIWQADDGTRWEGGQTIEIQAGLERLPFFVRLDRESNGYPADRQ</sequence>
<evidence type="ECO:0000256" key="4">
    <source>
        <dbReference type="RuleBase" id="RU361185"/>
    </source>
</evidence>
<dbReference type="GO" id="GO:0005975">
    <property type="term" value="P:carbohydrate metabolic process"/>
    <property type="evidence" value="ECO:0007669"/>
    <property type="project" value="InterPro"/>
</dbReference>
<feature type="domain" description="Glycoside hydrolase family 31 TIM barrel" evidence="5">
    <location>
        <begin position="137"/>
        <end position="421"/>
    </location>
</feature>
<comment type="caution">
    <text evidence="7">The sequence shown here is derived from an EMBL/GenBank/DDBJ whole genome shotgun (WGS) entry which is preliminary data.</text>
</comment>
<evidence type="ECO:0000256" key="2">
    <source>
        <dbReference type="ARBA" id="ARBA00022801"/>
    </source>
</evidence>
<proteinExistence type="inferred from homology"/>
<keyword evidence="3 4" id="KW-0326">Glycosidase</keyword>
<dbReference type="InterPro" id="IPR050985">
    <property type="entry name" value="Alpha-glycosidase_related"/>
</dbReference>
<dbReference type="InterPro" id="IPR013780">
    <property type="entry name" value="Glyco_hydro_b"/>
</dbReference>
<comment type="similarity">
    <text evidence="1 4">Belongs to the glycosyl hydrolase 31 family.</text>
</comment>
<dbReference type="EMBL" id="MEHA01000020">
    <property type="protein sequence ID" value="ODR47501.1"/>
    <property type="molecule type" value="Genomic_DNA"/>
</dbReference>
<evidence type="ECO:0000259" key="6">
    <source>
        <dbReference type="Pfam" id="PF21365"/>
    </source>
</evidence>
<dbReference type="Gene3D" id="3.20.20.80">
    <property type="entry name" value="Glycosidases"/>
    <property type="match status" value="1"/>
</dbReference>
<dbReference type="OrthoDB" id="176168at2"/>
<accession>A0A1E3UCM5</accession>
<dbReference type="InterPro" id="IPR017853">
    <property type="entry name" value="GH"/>
</dbReference>
<dbReference type="Pfam" id="PF21365">
    <property type="entry name" value="Glyco_hydro_31_3rd"/>
    <property type="match status" value="1"/>
</dbReference>
<evidence type="ECO:0008006" key="9">
    <source>
        <dbReference type="Google" id="ProtNLM"/>
    </source>
</evidence>
<evidence type="ECO:0000313" key="7">
    <source>
        <dbReference type="EMBL" id="ODR47501.1"/>
    </source>
</evidence>